<dbReference type="Proteomes" id="UP000292583">
    <property type="component" value="Unassembled WGS sequence"/>
</dbReference>
<dbReference type="GO" id="GO:0030604">
    <property type="term" value="F:1-deoxy-D-xylulose-5-phosphate reductoisomerase activity"/>
    <property type="evidence" value="ECO:0007669"/>
    <property type="project" value="UniProtKB-UniRule"/>
</dbReference>
<dbReference type="RefSeq" id="WP_131186724.1">
    <property type="nucleotide sequence ID" value="NZ_CP076657.1"/>
</dbReference>
<name>A0A4Q9JTF4_9BACT</name>
<protein>
    <recommendedName>
        <fullName evidence="9">1-deoxy-D-xylulose 5-phosphate reductoisomerase</fullName>
        <shortName evidence="9">DXP reductoisomerase</shortName>
        <ecNumber evidence="9">1.1.1.267</ecNumber>
    </recommendedName>
    <alternativeName>
        <fullName evidence="9">1-deoxyxylulose-5-phosphate reductoisomerase</fullName>
    </alternativeName>
    <alternativeName>
        <fullName evidence="9">2-C-methyl-D-erythritol 4-phosphate synthase</fullName>
    </alternativeName>
</protein>
<keyword evidence="4 9" id="KW-0521">NADP</keyword>
<keyword evidence="6 9" id="KW-0464">Manganese</keyword>
<dbReference type="EMBL" id="QPGR01000011">
    <property type="protein sequence ID" value="TBR80142.1"/>
    <property type="molecule type" value="Genomic_DNA"/>
</dbReference>
<keyword evidence="14" id="KW-1185">Reference proteome</keyword>
<evidence type="ECO:0000256" key="3">
    <source>
        <dbReference type="ARBA" id="ARBA00022723"/>
    </source>
</evidence>
<evidence type="ECO:0000313" key="14">
    <source>
        <dbReference type="Proteomes" id="UP000292583"/>
    </source>
</evidence>
<comment type="caution">
    <text evidence="13">The sequence shown here is derived from an EMBL/GenBank/DDBJ whole genome shotgun (WGS) entry which is preliminary data.</text>
</comment>
<dbReference type="InterPro" id="IPR026877">
    <property type="entry name" value="DXPR_C"/>
</dbReference>
<gene>
    <name evidence="9" type="primary">dxr</name>
    <name evidence="13" type="ORF">DU473_06100</name>
</gene>
<comment type="function">
    <text evidence="9">Catalyzes the NADPH-dependent rearrangement and reduction of 1-deoxy-D-xylulose-5-phosphate (DXP) to 2-C-methyl-D-erythritol 4-phosphate (MEP).</text>
</comment>
<feature type="domain" description="1-deoxy-D-xylulose 5-phosphate reductoisomerase C-terminal" evidence="11">
    <location>
        <begin position="127"/>
        <end position="208"/>
    </location>
</feature>
<keyword evidence="9" id="KW-0460">Magnesium</keyword>
<dbReference type="EC" id="1.1.1.267" evidence="9"/>
<feature type="binding site" evidence="9">
    <location>
        <position position="132"/>
    </location>
    <ligand>
        <name>1-deoxy-D-xylulose 5-phosphate</name>
        <dbReference type="ChEBI" id="CHEBI:57792"/>
    </ligand>
</feature>
<evidence type="ECO:0000256" key="9">
    <source>
        <dbReference type="HAMAP-Rule" id="MF_00183"/>
    </source>
</evidence>
<comment type="catalytic activity">
    <reaction evidence="8">
        <text>2-C-methyl-D-erythritol 4-phosphate + NADP(+) = 1-deoxy-D-xylulose 5-phosphate + NADPH + H(+)</text>
        <dbReference type="Rhea" id="RHEA:13717"/>
        <dbReference type="ChEBI" id="CHEBI:15378"/>
        <dbReference type="ChEBI" id="CHEBI:57783"/>
        <dbReference type="ChEBI" id="CHEBI:57792"/>
        <dbReference type="ChEBI" id="CHEBI:58262"/>
        <dbReference type="ChEBI" id="CHEBI:58349"/>
        <dbReference type="EC" id="1.1.1.267"/>
    </reaction>
    <physiologicalReaction direction="right-to-left" evidence="8">
        <dbReference type="Rhea" id="RHEA:13719"/>
    </physiologicalReaction>
</comment>
<dbReference type="Pfam" id="PF08436">
    <property type="entry name" value="DXP_redisom_C"/>
    <property type="match status" value="1"/>
</dbReference>
<dbReference type="Gene3D" id="1.10.1740.10">
    <property type="match status" value="1"/>
</dbReference>
<dbReference type="GO" id="GO:0070402">
    <property type="term" value="F:NADPH binding"/>
    <property type="evidence" value="ECO:0007669"/>
    <property type="project" value="InterPro"/>
</dbReference>
<dbReference type="PANTHER" id="PTHR30525:SF0">
    <property type="entry name" value="1-DEOXY-D-XYLULOSE 5-PHOSPHATE REDUCTOISOMERASE, CHLOROPLASTIC"/>
    <property type="match status" value="1"/>
</dbReference>
<evidence type="ECO:0000256" key="2">
    <source>
        <dbReference type="ARBA" id="ARBA00006825"/>
    </source>
</evidence>
<feature type="binding site" evidence="9">
    <location>
        <position position="133"/>
    </location>
    <ligand>
        <name>1-deoxy-D-xylulose 5-phosphate</name>
        <dbReference type="ChEBI" id="CHEBI:57792"/>
    </ligand>
</feature>
<feature type="binding site" evidence="9">
    <location>
        <position position="31"/>
    </location>
    <ligand>
        <name>NADPH</name>
        <dbReference type="ChEBI" id="CHEBI:57783"/>
    </ligand>
</feature>
<keyword evidence="7 9" id="KW-0414">Isoprene biosynthesis</keyword>
<dbReference type="InterPro" id="IPR003821">
    <property type="entry name" value="DXP_reductoisomerase"/>
</dbReference>
<feature type="binding site" evidence="9">
    <location>
        <position position="133"/>
    </location>
    <ligand>
        <name>Mn(2+)</name>
        <dbReference type="ChEBI" id="CHEBI:29035"/>
    </ligand>
</feature>
<proteinExistence type="inferred from homology"/>
<feature type="binding site" evidence="9">
    <location>
        <position position="7"/>
    </location>
    <ligand>
        <name>NADPH</name>
        <dbReference type="ChEBI" id="CHEBI:57783"/>
    </ligand>
</feature>
<evidence type="ECO:0000256" key="8">
    <source>
        <dbReference type="ARBA" id="ARBA00048543"/>
    </source>
</evidence>
<evidence type="ECO:0000256" key="5">
    <source>
        <dbReference type="ARBA" id="ARBA00023002"/>
    </source>
</evidence>
<dbReference type="SUPFAM" id="SSF51735">
    <property type="entry name" value="NAD(P)-binding Rossmann-fold domains"/>
    <property type="match status" value="1"/>
</dbReference>
<reference evidence="13 14" key="1">
    <citation type="submission" date="2018-07" db="EMBL/GenBank/DDBJ databases">
        <title>Campylobacter zealandensis sp. nov., isolated from birds and water in New Zealand.</title>
        <authorList>
            <person name="Wilkinson D.A."/>
            <person name="Biggs P.J."/>
            <person name="French N.P."/>
            <person name="Midwinter A.C."/>
        </authorList>
    </citation>
    <scope>NUCLEOTIDE SEQUENCE [LARGE SCALE GENOMIC DNA]</scope>
    <source>
        <strain evidence="13 14">B423b</strain>
    </source>
</reference>
<comment type="caution">
    <text evidence="9">Lacks conserved residue(s) required for the propagation of feature annotation.</text>
</comment>
<keyword evidence="5 9" id="KW-0560">Oxidoreductase</keyword>
<evidence type="ECO:0000259" key="12">
    <source>
        <dbReference type="Pfam" id="PF13288"/>
    </source>
</evidence>
<dbReference type="NCBIfam" id="TIGR00243">
    <property type="entry name" value="Dxr"/>
    <property type="match status" value="1"/>
</dbReference>
<feature type="domain" description="1-deoxy-D-xylulose 5-phosphate reductoisomerase N-terminal" evidence="10">
    <location>
        <begin position="2"/>
        <end position="119"/>
    </location>
</feature>
<feature type="binding site" evidence="9">
    <location>
        <position position="191"/>
    </location>
    <ligand>
        <name>1-deoxy-D-xylulose 5-phosphate</name>
        <dbReference type="ChEBI" id="CHEBI:57792"/>
    </ligand>
</feature>
<dbReference type="PIRSF" id="PIRSF006205">
    <property type="entry name" value="Dxp_reductismrs"/>
    <property type="match status" value="1"/>
</dbReference>
<feature type="binding site" evidence="9">
    <location>
        <position position="197"/>
    </location>
    <ligand>
        <name>1-deoxy-D-xylulose 5-phosphate</name>
        <dbReference type="ChEBI" id="CHEBI:57792"/>
    </ligand>
</feature>
<comment type="pathway">
    <text evidence="1 9">Isoprenoid biosynthesis; isopentenyl diphosphate biosynthesis via DXP pathway; isopentenyl diphosphate from 1-deoxy-D-xylulose 5-phosphate: step 1/6.</text>
</comment>
<dbReference type="Gene3D" id="3.40.50.720">
    <property type="entry name" value="NAD(P)-binding Rossmann-like Domain"/>
    <property type="match status" value="1"/>
</dbReference>
<dbReference type="AlphaFoldDB" id="A0A4Q9JTF4"/>
<evidence type="ECO:0000256" key="7">
    <source>
        <dbReference type="ARBA" id="ARBA00023229"/>
    </source>
</evidence>
<feature type="binding site" evidence="9">
    <location>
        <position position="155"/>
    </location>
    <ligand>
        <name>1-deoxy-D-xylulose 5-phosphate</name>
        <dbReference type="ChEBI" id="CHEBI:57792"/>
    </ligand>
</feature>
<evidence type="ECO:0000256" key="4">
    <source>
        <dbReference type="ARBA" id="ARBA00022857"/>
    </source>
</evidence>
<dbReference type="InterPro" id="IPR036169">
    <property type="entry name" value="DXPR_C_sf"/>
</dbReference>
<dbReference type="InterPro" id="IPR013644">
    <property type="entry name" value="DXP_reductoisomerase_C"/>
</dbReference>
<feature type="binding site" evidence="9">
    <location>
        <position position="113"/>
    </location>
    <ligand>
        <name>NADPH</name>
        <dbReference type="ChEBI" id="CHEBI:57783"/>
    </ligand>
</feature>
<comment type="similarity">
    <text evidence="2 9">Belongs to the DXR family.</text>
</comment>
<feature type="binding site" evidence="9">
    <location>
        <position position="10"/>
    </location>
    <ligand>
        <name>NADPH</name>
        <dbReference type="ChEBI" id="CHEBI:57783"/>
    </ligand>
</feature>
<feature type="binding site" evidence="9">
    <location>
        <position position="196"/>
    </location>
    <ligand>
        <name>1-deoxy-D-xylulose 5-phosphate</name>
        <dbReference type="ChEBI" id="CHEBI:57792"/>
    </ligand>
</feature>
<dbReference type="InterPro" id="IPR013512">
    <property type="entry name" value="DXP_reductoisomerase_N"/>
</dbReference>
<dbReference type="HAMAP" id="MF_00183">
    <property type="entry name" value="DXP_reductoisom"/>
    <property type="match status" value="1"/>
</dbReference>
<feature type="binding site" evidence="9">
    <location>
        <position position="9"/>
    </location>
    <ligand>
        <name>NADPH</name>
        <dbReference type="ChEBI" id="CHEBI:57783"/>
    </ligand>
</feature>
<evidence type="ECO:0000256" key="6">
    <source>
        <dbReference type="ARBA" id="ARBA00023211"/>
    </source>
</evidence>
<dbReference type="Pfam" id="PF02670">
    <property type="entry name" value="DXP_reductoisom"/>
    <property type="match status" value="1"/>
</dbReference>
<dbReference type="GO" id="GO:0016853">
    <property type="term" value="F:isomerase activity"/>
    <property type="evidence" value="ECO:0007669"/>
    <property type="project" value="UniProtKB-KW"/>
</dbReference>
<dbReference type="SUPFAM" id="SSF69055">
    <property type="entry name" value="1-deoxy-D-xylulose-5-phosphate reductoisomerase, C-terminal domain"/>
    <property type="match status" value="1"/>
</dbReference>
<dbReference type="UniPathway" id="UPA00056">
    <property type="reaction ID" value="UER00092"/>
</dbReference>
<dbReference type="OrthoDB" id="9806546at2"/>
<dbReference type="Pfam" id="PF13288">
    <property type="entry name" value="DXPR_C"/>
    <property type="match status" value="1"/>
</dbReference>
<feature type="binding site" evidence="9">
    <location>
        <position position="8"/>
    </location>
    <ligand>
        <name>NADPH</name>
        <dbReference type="ChEBI" id="CHEBI:57783"/>
    </ligand>
</feature>
<feature type="binding site" evidence="9">
    <location>
        <position position="112"/>
    </location>
    <ligand>
        <name>1-deoxy-D-xylulose 5-phosphate</name>
        <dbReference type="ChEBI" id="CHEBI:57792"/>
    </ligand>
</feature>
<evidence type="ECO:0000259" key="10">
    <source>
        <dbReference type="Pfam" id="PF02670"/>
    </source>
</evidence>
<evidence type="ECO:0000259" key="11">
    <source>
        <dbReference type="Pfam" id="PF08436"/>
    </source>
</evidence>
<dbReference type="GO" id="GO:0051484">
    <property type="term" value="P:isopentenyl diphosphate biosynthetic process, methylerythritol 4-phosphate pathway involved in terpenoid biosynthetic process"/>
    <property type="evidence" value="ECO:0007669"/>
    <property type="project" value="TreeGrafter"/>
</dbReference>
<feature type="binding site" evidence="9">
    <location>
        <position position="200"/>
    </location>
    <ligand>
        <name>Mn(2+)</name>
        <dbReference type="ChEBI" id="CHEBI:29035"/>
    </ligand>
</feature>
<feature type="binding site" evidence="9">
    <location>
        <position position="184"/>
    </location>
    <ligand>
        <name>NADPH</name>
        <dbReference type="ChEBI" id="CHEBI:57783"/>
    </ligand>
</feature>
<feature type="binding site" evidence="9">
    <location>
        <position position="178"/>
    </location>
    <ligand>
        <name>1-deoxy-D-xylulose 5-phosphate</name>
        <dbReference type="ChEBI" id="CHEBI:57792"/>
    </ligand>
</feature>
<organism evidence="13 14">
    <name type="scientific">Campylobacter novaezeelandiae</name>
    <dbReference type="NCBI Taxonomy" id="2267891"/>
    <lineage>
        <taxon>Bacteria</taxon>
        <taxon>Pseudomonadati</taxon>
        <taxon>Campylobacterota</taxon>
        <taxon>Epsilonproteobacteria</taxon>
        <taxon>Campylobacterales</taxon>
        <taxon>Campylobacteraceae</taxon>
        <taxon>Campylobacter</taxon>
    </lineage>
</organism>
<dbReference type="GO" id="GO:0030145">
    <property type="term" value="F:manganese ion binding"/>
    <property type="evidence" value="ECO:0007669"/>
    <property type="project" value="TreeGrafter"/>
</dbReference>
<feature type="binding site" evidence="9">
    <location>
        <position position="200"/>
    </location>
    <ligand>
        <name>1-deoxy-D-xylulose 5-phosphate</name>
        <dbReference type="ChEBI" id="CHEBI:57792"/>
    </ligand>
</feature>
<feature type="binding site" evidence="9">
    <location>
        <position position="33"/>
    </location>
    <ligand>
        <name>NADPH</name>
        <dbReference type="ChEBI" id="CHEBI:57783"/>
    </ligand>
</feature>
<dbReference type="SUPFAM" id="SSF55347">
    <property type="entry name" value="Glyceraldehyde-3-phosphate dehydrogenase-like, C-terminal domain"/>
    <property type="match status" value="1"/>
</dbReference>
<dbReference type="InterPro" id="IPR036291">
    <property type="entry name" value="NAD(P)-bd_dom_sf"/>
</dbReference>
<keyword evidence="13" id="KW-0413">Isomerase</keyword>
<comment type="cofactor">
    <cofactor evidence="9">
        <name>Mg(2+)</name>
        <dbReference type="ChEBI" id="CHEBI:18420"/>
    </cofactor>
    <cofactor evidence="9">
        <name>Mn(2+)</name>
        <dbReference type="ChEBI" id="CHEBI:29035"/>
    </cofactor>
</comment>
<feature type="domain" description="DXP reductoisomerase C-terminal" evidence="12">
    <location>
        <begin position="239"/>
        <end position="352"/>
    </location>
</feature>
<dbReference type="PANTHER" id="PTHR30525">
    <property type="entry name" value="1-DEOXY-D-XYLULOSE 5-PHOSPHATE REDUCTOISOMERASE"/>
    <property type="match status" value="1"/>
</dbReference>
<evidence type="ECO:0000256" key="1">
    <source>
        <dbReference type="ARBA" id="ARBA00005094"/>
    </source>
</evidence>
<accession>A0A4Q9JTF4</accession>
<evidence type="ECO:0000313" key="13">
    <source>
        <dbReference type="EMBL" id="TBR80142.1"/>
    </source>
</evidence>
<feature type="binding site" evidence="9">
    <location>
        <position position="111"/>
    </location>
    <ligand>
        <name>NADPH</name>
        <dbReference type="ChEBI" id="CHEBI:57783"/>
    </ligand>
</feature>
<feature type="binding site" evidence="9">
    <location>
        <position position="131"/>
    </location>
    <ligand>
        <name>Mn(2+)</name>
        <dbReference type="ChEBI" id="CHEBI:29035"/>
    </ligand>
</feature>
<keyword evidence="3 9" id="KW-0479">Metal-binding</keyword>
<sequence>MILYGSTGSIGVNTLRLAKRYKIPVSALACGDNIKLLNEQIAEFKPKFVCIKNPKNKSYVNHKNVFSSQEGLEKILEECEDKLFVNAIVGFDGLRSSLKAKELGKEIALANKESLVIAGEFLKGAKIRPIDSEHCALNFLIKNQKNINKLFITASGGAFWKNKIKDLSKMKAQDALKHPNWNMGAKITIDSATMVNKLFEIIEAYYLFNTKNIDALIEPKSLIHAMCEFKDGTSTAYFSYADMKLAISQALFKNNQYKILKAIDFTKLPSLRFYKISIKKYPIFALKDEFLSHPQIGVLINRANEIMVKKFLNQECSFLDISKNIFKVLNHFGYPKISSIEDIFEYDKRVRYYLK</sequence>